<accession>A0A810QBH9</accession>
<protein>
    <recommendedName>
        <fullName evidence="2">Protein CR006 P-loop domain-containing protein</fullName>
    </recommendedName>
</protein>
<dbReference type="AlphaFoldDB" id="A0A810QBH9"/>
<keyword evidence="4" id="KW-1185">Reference proteome</keyword>
<reference evidence="3" key="1">
    <citation type="submission" date="2020-09" db="EMBL/GenBank/DDBJ databases">
        <title>New species isolated from human feces.</title>
        <authorList>
            <person name="Kitahara M."/>
            <person name="Shigeno Y."/>
            <person name="Shime M."/>
            <person name="Matsumoto Y."/>
            <person name="Nakamura S."/>
            <person name="Motooka D."/>
            <person name="Fukuoka S."/>
            <person name="Nishikawa H."/>
            <person name="Benno Y."/>
        </authorList>
    </citation>
    <scope>NUCLEOTIDE SEQUENCE</scope>
    <source>
        <strain evidence="3">MM59</strain>
        <plasmid evidence="3">pMM59_01</plasmid>
    </source>
</reference>
<dbReference type="KEGG" id="pfaa:MM59RIKEN_29570"/>
<dbReference type="Proteomes" id="UP000679848">
    <property type="component" value="Plasmid pMM59_01"/>
</dbReference>
<dbReference type="Pfam" id="PF13166">
    <property type="entry name" value="AAA_13"/>
    <property type="match status" value="1"/>
</dbReference>
<dbReference type="SUPFAM" id="SSF52540">
    <property type="entry name" value="P-loop containing nucleoside triphosphate hydrolases"/>
    <property type="match status" value="1"/>
</dbReference>
<proteinExistence type="predicted"/>
<feature type="coiled-coil region" evidence="1">
    <location>
        <begin position="313"/>
        <end position="415"/>
    </location>
</feature>
<geneLocation type="plasmid" evidence="3 4">
    <name>pMM59_01</name>
</geneLocation>
<dbReference type="RefSeq" id="WP_213543710.1">
    <property type="nucleotide sequence ID" value="NZ_AP023421.1"/>
</dbReference>
<dbReference type="InterPro" id="IPR026866">
    <property type="entry name" value="CR006_AAA"/>
</dbReference>
<dbReference type="Gene3D" id="3.40.50.300">
    <property type="entry name" value="P-loop containing nucleotide triphosphate hydrolases"/>
    <property type="match status" value="1"/>
</dbReference>
<organism evidence="3 4">
    <name type="scientific">Pusillibacter faecalis</name>
    <dbReference type="NCBI Taxonomy" id="2714358"/>
    <lineage>
        <taxon>Bacteria</taxon>
        <taxon>Bacillati</taxon>
        <taxon>Bacillota</taxon>
        <taxon>Clostridia</taxon>
        <taxon>Eubacteriales</taxon>
        <taxon>Oscillospiraceae</taxon>
        <taxon>Pusillibacter</taxon>
    </lineage>
</organism>
<sequence>MLKEISGLEICGANFKKPTYLNLFDPTDGKKIKTIKGTLLYGRNGSGKSTIARGFRQIAGEVLPTISRTTVFDKDHNPINLSKDERKDIFVFDEEYVDKNVKLQEDHLETIVMLGEQVDLSEKIKVAKEECNAAKTLLDAQARVCSEYNDRQNIKCPQYYLLKLRWALQGDDGWAGRDKEIRNGRQNTGVRDDTYKQFLNITPSKPRSELIVDFKRVRQDLEAARAGASVIEQPVPQIPEKFNLYDELEIEKLLSQKIERPEFSEREQFLLKLVQQKGIHILIERKELLERSETKSCPYCLQEMTPGYKVDLIQSIEKILNEAAEDHRKILREKIWGDMYIDLFPFEKLDGFSTCKELMMKIDEAIKSNNNLLQQKIDNPYEPISTGIASIHSLLSQLTTALANLENKRVAYNKKAKSTEPFLKELTRINSEIAHYDVIDLAGQYDKQCEESKTEQAHYESLKADYLLKEKAVQALEAQRSSVTVAIDVMNNYMKYIFFEEDRLRIEYDDGVYRLLSHGQKVKPREVSVGERNIIGLCYFFTSILKGKEERDTYNDEYLIIVDDPISSYDMENRIGILSFLKYELSAFLEGNTETRVLVMTHDLMTFYDAHKILEEIIEKCKQQWNMGQIKFNRFELRDEEIIPFQYKSRHEYSELIQTIYKYGLGQAGDQSIVIGNIMRQVLEAFATFEFKKGIDKVSTDDDILSLLGCQEFKVYFKNLMYRLVLHGGSHKEEYVKSMNNLNFFTLISEKEKERTAKDILCFIYCLNKPHLLAHLKDVDPDAKSKLNLWCQDIRKRSAAT</sequence>
<evidence type="ECO:0000313" key="4">
    <source>
        <dbReference type="Proteomes" id="UP000679848"/>
    </source>
</evidence>
<keyword evidence="3" id="KW-0614">Plasmid</keyword>
<dbReference type="EMBL" id="AP023421">
    <property type="protein sequence ID" value="BCK85638.1"/>
    <property type="molecule type" value="Genomic_DNA"/>
</dbReference>
<dbReference type="CDD" id="cd00267">
    <property type="entry name" value="ABC_ATPase"/>
    <property type="match status" value="1"/>
</dbReference>
<evidence type="ECO:0000256" key="1">
    <source>
        <dbReference type="SAM" id="Coils"/>
    </source>
</evidence>
<feature type="domain" description="Protein CR006 P-loop" evidence="2">
    <location>
        <begin position="39"/>
        <end position="734"/>
    </location>
</feature>
<gene>
    <name evidence="3" type="ORF">MM59RIKEN_29570</name>
</gene>
<keyword evidence="1" id="KW-0175">Coiled coil</keyword>
<dbReference type="InterPro" id="IPR027417">
    <property type="entry name" value="P-loop_NTPase"/>
</dbReference>
<evidence type="ECO:0000259" key="2">
    <source>
        <dbReference type="Pfam" id="PF13166"/>
    </source>
</evidence>
<evidence type="ECO:0000313" key="3">
    <source>
        <dbReference type="EMBL" id="BCK85638.1"/>
    </source>
</evidence>
<name>A0A810QBH9_9FIRM</name>